<dbReference type="InterPro" id="IPR011330">
    <property type="entry name" value="Glyco_hydro/deAcase_b/a-brl"/>
</dbReference>
<accession>A0A391NXB2</accession>
<protein>
    <recommendedName>
        <fullName evidence="4">NodB homology domain-containing protein</fullName>
    </recommendedName>
</protein>
<dbReference type="GO" id="GO:0016020">
    <property type="term" value="C:membrane"/>
    <property type="evidence" value="ECO:0007669"/>
    <property type="project" value="TreeGrafter"/>
</dbReference>
<evidence type="ECO:0000256" key="1">
    <source>
        <dbReference type="ARBA" id="ARBA00022723"/>
    </source>
</evidence>
<dbReference type="GO" id="GO:0046872">
    <property type="term" value="F:metal ion binding"/>
    <property type="evidence" value="ECO:0007669"/>
    <property type="project" value="UniProtKB-KW"/>
</dbReference>
<evidence type="ECO:0000313" key="5">
    <source>
        <dbReference type="EMBL" id="GCA65934.1"/>
    </source>
</evidence>
<dbReference type="Gene3D" id="3.20.20.370">
    <property type="entry name" value="Glycoside hydrolase/deacetylase"/>
    <property type="match status" value="1"/>
</dbReference>
<feature type="region of interest" description="Disordered" evidence="3">
    <location>
        <begin position="68"/>
        <end position="88"/>
    </location>
</feature>
<dbReference type="AlphaFoldDB" id="A0A391NXB2"/>
<dbReference type="RefSeq" id="WP_243112619.1">
    <property type="nucleotide sequence ID" value="NZ_BHGK01000001.1"/>
</dbReference>
<dbReference type="InterPro" id="IPR002509">
    <property type="entry name" value="NODB_dom"/>
</dbReference>
<dbReference type="EMBL" id="BHGK01000001">
    <property type="protein sequence ID" value="GCA65934.1"/>
    <property type="molecule type" value="Genomic_DNA"/>
</dbReference>
<keyword evidence="1" id="KW-0479">Metal-binding</keyword>
<evidence type="ECO:0000256" key="2">
    <source>
        <dbReference type="ARBA" id="ARBA00022801"/>
    </source>
</evidence>
<dbReference type="CDD" id="cd10954">
    <property type="entry name" value="CE4_CtAXE_like"/>
    <property type="match status" value="1"/>
</dbReference>
<organism evidence="5 6">
    <name type="scientific">Mediterraneibacter butyricigenes</name>
    <dbReference type="NCBI Taxonomy" id="2316025"/>
    <lineage>
        <taxon>Bacteria</taxon>
        <taxon>Bacillati</taxon>
        <taxon>Bacillota</taxon>
        <taxon>Clostridia</taxon>
        <taxon>Lachnospirales</taxon>
        <taxon>Lachnospiraceae</taxon>
        <taxon>Mediterraneibacter</taxon>
    </lineage>
</organism>
<evidence type="ECO:0000313" key="6">
    <source>
        <dbReference type="Proteomes" id="UP000265643"/>
    </source>
</evidence>
<dbReference type="PANTHER" id="PTHR10587">
    <property type="entry name" value="GLYCOSYL TRANSFERASE-RELATED"/>
    <property type="match status" value="1"/>
</dbReference>
<dbReference type="Pfam" id="PF01522">
    <property type="entry name" value="Polysacc_deac_1"/>
    <property type="match status" value="1"/>
</dbReference>
<reference evidence="6" key="1">
    <citation type="submission" date="2018-09" db="EMBL/GenBank/DDBJ databases">
        <title>Draft Genome Sequence of Mediterraneibacter sp. KCTC 15684.</title>
        <authorList>
            <person name="Kim J.S."/>
            <person name="Han K.I."/>
            <person name="Suh M.K."/>
            <person name="Lee K.C."/>
            <person name="Eom M.K."/>
            <person name="Lee J.H."/>
            <person name="Park S.H."/>
            <person name="Kang S.W."/>
            <person name="Park J.E."/>
            <person name="Oh B.S."/>
            <person name="Yu S.Y."/>
            <person name="Choi S.H."/>
            <person name="Lee D.H."/>
            <person name="Yoon H."/>
            <person name="Kim B."/>
            <person name="Yang S.J."/>
            <person name="Lee J.S."/>
        </authorList>
    </citation>
    <scope>NUCLEOTIDE SEQUENCE [LARGE SCALE GENOMIC DNA]</scope>
    <source>
        <strain evidence="6">KCTC 15684</strain>
    </source>
</reference>
<keyword evidence="6" id="KW-1185">Reference proteome</keyword>
<dbReference type="InterPro" id="IPR050248">
    <property type="entry name" value="Polysacc_deacetylase_ArnD"/>
</dbReference>
<comment type="caution">
    <text evidence="5">The sequence shown here is derived from an EMBL/GenBank/DDBJ whole genome shotgun (WGS) entry which is preliminary data.</text>
</comment>
<dbReference type="SUPFAM" id="SSF88713">
    <property type="entry name" value="Glycoside hydrolase/deacetylase"/>
    <property type="match status" value="1"/>
</dbReference>
<dbReference type="PROSITE" id="PS51677">
    <property type="entry name" value="NODB"/>
    <property type="match status" value="1"/>
</dbReference>
<dbReference type="GO" id="GO:0016810">
    <property type="term" value="F:hydrolase activity, acting on carbon-nitrogen (but not peptide) bonds"/>
    <property type="evidence" value="ECO:0007669"/>
    <property type="project" value="InterPro"/>
</dbReference>
<keyword evidence="2" id="KW-0378">Hydrolase</keyword>
<dbReference type="PANTHER" id="PTHR10587:SF133">
    <property type="entry name" value="CHITIN DEACETYLASE 1-RELATED"/>
    <property type="match status" value="1"/>
</dbReference>
<evidence type="ECO:0000256" key="3">
    <source>
        <dbReference type="SAM" id="MobiDB-lite"/>
    </source>
</evidence>
<sequence length="280" mass="31769">MGWKQRWIKAELLGILILCVGKILCEGREGGQGVERSLEQYRNPGQYWSLGTDTETGEAERVGRMEIANDQTGEQAGEQAESEKRWSGQMENPIEEKPKIALTFDDGPSPTYTPMLLDGLKKRKIKATFFLIGESAKAYPEIVERMQAEGHLIGNHTYHHCELTALSTEKGLEEIEQTSRVIEKITGQPVRYVRPPYGEWSDALEDRLSMIPVLWSVDSLDWTTENVSEIVDRVVTKTGENDMILMHDCYESSVKAAFQIIDLLQEKGYRFVLAEELLLD</sequence>
<gene>
    <name evidence="5" type="ORF">KGMB01110_03700</name>
</gene>
<dbReference type="Proteomes" id="UP000265643">
    <property type="component" value="Unassembled WGS sequence"/>
</dbReference>
<name>A0A391NXB2_9FIRM</name>
<evidence type="ECO:0000259" key="4">
    <source>
        <dbReference type="PROSITE" id="PS51677"/>
    </source>
</evidence>
<feature type="domain" description="NodB homology" evidence="4">
    <location>
        <begin position="98"/>
        <end position="272"/>
    </location>
</feature>
<proteinExistence type="predicted"/>
<dbReference type="GO" id="GO:0005975">
    <property type="term" value="P:carbohydrate metabolic process"/>
    <property type="evidence" value="ECO:0007669"/>
    <property type="project" value="InterPro"/>
</dbReference>